<dbReference type="InterPro" id="IPR003439">
    <property type="entry name" value="ABC_transporter-like_ATP-bd"/>
</dbReference>
<feature type="domain" description="ABC transporter" evidence="3">
    <location>
        <begin position="11"/>
        <end position="222"/>
    </location>
</feature>
<dbReference type="AlphaFoldDB" id="A0A0D8FSX5"/>
<dbReference type="GO" id="GO:0016887">
    <property type="term" value="F:ATP hydrolysis activity"/>
    <property type="evidence" value="ECO:0007669"/>
    <property type="project" value="InterPro"/>
</dbReference>
<dbReference type="OrthoDB" id="5193808at2"/>
<dbReference type="EMBL" id="JXUW01000017">
    <property type="protein sequence ID" value="KJE76380.1"/>
    <property type="molecule type" value="Genomic_DNA"/>
</dbReference>
<dbReference type="Proteomes" id="UP000032336">
    <property type="component" value="Unassembled WGS sequence"/>
</dbReference>
<dbReference type="Gene3D" id="3.40.50.300">
    <property type="entry name" value="P-loop containing nucleotide triphosphate hydrolases"/>
    <property type="match status" value="1"/>
</dbReference>
<dbReference type="SUPFAM" id="SSF52540">
    <property type="entry name" value="P-loop containing nucleoside triphosphate hydrolases"/>
    <property type="match status" value="1"/>
</dbReference>
<evidence type="ECO:0000313" key="4">
    <source>
        <dbReference type="EMBL" id="KJE76380.1"/>
    </source>
</evidence>
<dbReference type="InterPro" id="IPR027417">
    <property type="entry name" value="P-loop_NTPase"/>
</dbReference>
<evidence type="ECO:0000259" key="3">
    <source>
        <dbReference type="PROSITE" id="PS50893"/>
    </source>
</evidence>
<dbReference type="GeneID" id="78373001"/>
<evidence type="ECO:0000256" key="2">
    <source>
        <dbReference type="ARBA" id="ARBA00022840"/>
    </source>
</evidence>
<accession>A0A0D8FSX5</accession>
<protein>
    <submittedName>
        <fullName evidence="4">Glutamine transport ATP-binding protein GlnQ</fullName>
    </submittedName>
</protein>
<evidence type="ECO:0000256" key="1">
    <source>
        <dbReference type="ARBA" id="ARBA00022741"/>
    </source>
</evidence>
<dbReference type="PANTHER" id="PTHR43158">
    <property type="entry name" value="SKFA PEPTIDE EXPORT ATP-BINDING PROTEIN SKFE"/>
    <property type="match status" value="1"/>
</dbReference>
<evidence type="ECO:0000313" key="5">
    <source>
        <dbReference type="Proteomes" id="UP000032336"/>
    </source>
</evidence>
<keyword evidence="2 4" id="KW-0067">ATP-binding</keyword>
<proteinExistence type="predicted"/>
<dbReference type="PROSITE" id="PS50893">
    <property type="entry name" value="ABC_TRANSPORTER_2"/>
    <property type="match status" value="1"/>
</dbReference>
<gene>
    <name evidence="4" type="primary">glnQ</name>
    <name evidence="4" type="ORF">FEAC_18640</name>
</gene>
<dbReference type="InterPro" id="IPR003593">
    <property type="entry name" value="AAA+_ATPase"/>
</dbReference>
<keyword evidence="5" id="KW-1185">Reference proteome</keyword>
<dbReference type="STRING" id="1121877.FEAC_18640"/>
<keyword evidence="1" id="KW-0547">Nucleotide-binding</keyword>
<dbReference type="PATRIC" id="fig|1121877.4.peg.2072"/>
<reference evidence="4 5" key="1">
    <citation type="submission" date="2015-01" db="EMBL/GenBank/DDBJ databases">
        <title>Draft genome of the acidophilic iron oxidizer Ferrimicrobium acidiphilum strain T23.</title>
        <authorList>
            <person name="Poehlein A."/>
            <person name="Eisen S."/>
            <person name="Schloemann M."/>
            <person name="Johnson B.D."/>
            <person name="Daniel R."/>
            <person name="Muehling M."/>
        </authorList>
    </citation>
    <scope>NUCLEOTIDE SEQUENCE [LARGE SCALE GENOMIC DNA]</scope>
    <source>
        <strain evidence="4 5">T23</strain>
    </source>
</reference>
<sequence length="222" mass="24270">MTESPNGRLVVRLRGATVMLDRFPALARCDFDAYESEVVFVQGPNGSGKTTLLRLLGGLVEAMSGSVLVFGRDPKAEARAIRREVSYLAHSYQMYEDLSGRENLEFFAVAAGCDLDDAIEWSRRLGLATRDLHARFRVLSAGQRKKISAAIALSRRTELLLIDEPHALLDQVSKATLDRGFTEAAQAGKTVIVASHELDRISALATRRYRMSNGSATLVGGT</sequence>
<dbReference type="RefSeq" id="WP_052566114.1">
    <property type="nucleotide sequence ID" value="NZ_JQKF01000016.1"/>
</dbReference>
<dbReference type="eggNOG" id="COG1131">
    <property type="taxonomic scope" value="Bacteria"/>
</dbReference>
<organism evidence="4 5">
    <name type="scientific">Ferrimicrobium acidiphilum DSM 19497</name>
    <dbReference type="NCBI Taxonomy" id="1121877"/>
    <lineage>
        <taxon>Bacteria</taxon>
        <taxon>Bacillati</taxon>
        <taxon>Actinomycetota</taxon>
        <taxon>Acidimicrobiia</taxon>
        <taxon>Acidimicrobiales</taxon>
        <taxon>Acidimicrobiaceae</taxon>
        <taxon>Ferrimicrobium</taxon>
    </lineage>
</organism>
<dbReference type="PANTHER" id="PTHR43158:SF2">
    <property type="entry name" value="SKFA PEPTIDE EXPORT ATP-BINDING PROTEIN SKFE"/>
    <property type="match status" value="1"/>
</dbReference>
<dbReference type="Pfam" id="PF00005">
    <property type="entry name" value="ABC_tran"/>
    <property type="match status" value="1"/>
</dbReference>
<comment type="caution">
    <text evidence="4">The sequence shown here is derived from an EMBL/GenBank/DDBJ whole genome shotgun (WGS) entry which is preliminary data.</text>
</comment>
<name>A0A0D8FSX5_9ACTN</name>
<dbReference type="GO" id="GO:0005524">
    <property type="term" value="F:ATP binding"/>
    <property type="evidence" value="ECO:0007669"/>
    <property type="project" value="UniProtKB-KW"/>
</dbReference>
<dbReference type="SMART" id="SM00382">
    <property type="entry name" value="AAA"/>
    <property type="match status" value="1"/>
</dbReference>